<evidence type="ECO:0000313" key="2">
    <source>
        <dbReference type="EMBL" id="VDP16305.1"/>
    </source>
</evidence>
<accession>A0A183IXE1</accession>
<reference evidence="2 3" key="2">
    <citation type="submission" date="2018-11" db="EMBL/GenBank/DDBJ databases">
        <authorList>
            <consortium name="Pathogen Informatics"/>
        </authorList>
    </citation>
    <scope>NUCLEOTIDE SEQUENCE [LARGE SCALE GENOMIC DNA]</scope>
</reference>
<dbReference type="AlphaFoldDB" id="A0A183IXE1"/>
<dbReference type="Proteomes" id="UP000270296">
    <property type="component" value="Unassembled WGS sequence"/>
</dbReference>
<dbReference type="InterPro" id="IPR048664">
    <property type="entry name" value="INI1_DNA-bd"/>
</dbReference>
<gene>
    <name evidence="2" type="ORF">SBAD_LOCUS8288</name>
</gene>
<feature type="domain" description="SWI/SNF Subunit INI1 DNA binding" evidence="1">
    <location>
        <begin position="7"/>
        <end position="87"/>
    </location>
</feature>
<proteinExistence type="predicted"/>
<keyword evidence="3" id="KW-1185">Reference proteome</keyword>
<dbReference type="EMBL" id="UZAM01011448">
    <property type="protein sequence ID" value="VDP16305.1"/>
    <property type="molecule type" value="Genomic_DNA"/>
</dbReference>
<evidence type="ECO:0000313" key="3">
    <source>
        <dbReference type="Proteomes" id="UP000270296"/>
    </source>
</evidence>
<evidence type="ECO:0000313" key="4">
    <source>
        <dbReference type="WBParaSite" id="SBAD_0000859801-mRNA-1"/>
    </source>
</evidence>
<protein>
    <submittedName>
        <fullName evidence="4">SWI/SNF-related matrix-associated actin-dependent regulator of chromatin subfamily B member 1-like</fullName>
    </submittedName>
</protein>
<organism evidence="4">
    <name type="scientific">Soboliphyme baturini</name>
    <dbReference type="NCBI Taxonomy" id="241478"/>
    <lineage>
        <taxon>Eukaryota</taxon>
        <taxon>Metazoa</taxon>
        <taxon>Ecdysozoa</taxon>
        <taxon>Nematoda</taxon>
        <taxon>Enoplea</taxon>
        <taxon>Dorylaimia</taxon>
        <taxon>Dioctophymatida</taxon>
        <taxon>Dioctophymatoidea</taxon>
        <taxon>Soboliphymatidae</taxon>
        <taxon>Soboliphyme</taxon>
    </lineage>
</organism>
<name>A0A183IXE1_9BILA</name>
<dbReference type="WBParaSite" id="SBAD_0000859801-mRNA-1">
    <property type="protein sequence ID" value="SBAD_0000859801-mRNA-1"/>
    <property type="gene ID" value="SBAD_0000859801"/>
</dbReference>
<dbReference type="Pfam" id="PF21459">
    <property type="entry name" value="INI1_DNA-bd"/>
    <property type="match status" value="1"/>
</dbReference>
<reference evidence="4" key="1">
    <citation type="submission" date="2016-06" db="UniProtKB">
        <authorList>
            <consortium name="WormBaseParasite"/>
        </authorList>
    </citation>
    <scope>IDENTIFICATION</scope>
</reference>
<dbReference type="CDD" id="cd21086">
    <property type="entry name" value="WH_NTD_SMARCB1"/>
    <property type="match status" value="1"/>
</dbReference>
<dbReference type="OrthoDB" id="515064at2759"/>
<sequence>MKTYGEKPNSFALEEGGDRYYIGSEVGNYLKLFRGALYKKYPQLWRRTATQDEKKKMQQIGFSQSTLSTNIMLMRASEIDEVFAGNDEKYRAVALGSNSDVSTIIATK</sequence>
<evidence type="ECO:0000259" key="1">
    <source>
        <dbReference type="Pfam" id="PF21459"/>
    </source>
</evidence>